<dbReference type="Proteomes" id="UP000646827">
    <property type="component" value="Unassembled WGS sequence"/>
</dbReference>
<dbReference type="OrthoDB" id="2267587at2759"/>
<dbReference type="EMBL" id="JAEPRB010000182">
    <property type="protein sequence ID" value="KAG2219386.1"/>
    <property type="molecule type" value="Genomic_DNA"/>
</dbReference>
<name>A0A8H7RYA0_9FUNG</name>
<feature type="region of interest" description="Disordered" evidence="1">
    <location>
        <begin position="312"/>
        <end position="344"/>
    </location>
</feature>
<evidence type="ECO:0000313" key="2">
    <source>
        <dbReference type="EMBL" id="KAG2219386.1"/>
    </source>
</evidence>
<evidence type="ECO:0000313" key="3">
    <source>
        <dbReference type="Proteomes" id="UP000646827"/>
    </source>
</evidence>
<feature type="compositionally biased region" description="Basic residues" evidence="1">
    <location>
        <begin position="322"/>
        <end position="344"/>
    </location>
</feature>
<accession>A0A8H7RYA0</accession>
<feature type="non-terminal residue" evidence="2">
    <location>
        <position position="1"/>
    </location>
</feature>
<keyword evidence="3" id="KW-1185">Reference proteome</keyword>
<dbReference type="AlphaFoldDB" id="A0A8H7RYA0"/>
<proteinExistence type="predicted"/>
<protein>
    <submittedName>
        <fullName evidence="2">Uncharacterized protein</fullName>
    </submittedName>
</protein>
<reference evidence="2 3" key="1">
    <citation type="submission" date="2020-12" db="EMBL/GenBank/DDBJ databases">
        <title>Metabolic potential, ecology and presence of endohyphal bacteria is reflected in genomic diversity of Mucoromycotina.</title>
        <authorList>
            <person name="Muszewska A."/>
            <person name="Okrasinska A."/>
            <person name="Steczkiewicz K."/>
            <person name="Drgas O."/>
            <person name="Orlowska M."/>
            <person name="Perlinska-Lenart U."/>
            <person name="Aleksandrzak-Piekarczyk T."/>
            <person name="Szatraj K."/>
            <person name="Zielenkiewicz U."/>
            <person name="Pilsyk S."/>
            <person name="Malc E."/>
            <person name="Mieczkowski P."/>
            <person name="Kruszewska J.S."/>
            <person name="Biernat P."/>
            <person name="Pawlowska J."/>
        </authorList>
    </citation>
    <scope>NUCLEOTIDE SEQUENCE [LARGE SCALE GENOMIC DNA]</scope>
    <source>
        <strain evidence="2 3">CBS 142.35</strain>
    </source>
</reference>
<feature type="compositionally biased region" description="Basic and acidic residues" evidence="1">
    <location>
        <begin position="312"/>
        <end position="321"/>
    </location>
</feature>
<sequence length="344" mass="39081">AIGASGAGAEMADCFLAEYRLRHNIKVGSLNRYQEQHKGHYDIWMMEALLHLRLKLGISGSGGAIARKSVGIYLQGLHLKPSNETFGISRFAERVANDLGICTQKNHQQEYHSNNINPSSLKISVNLYITTGSTANPLNSRYNFLAQKQGTTYAGTPVHTKQEYQKFNKIITETMKNGPISLEKFIILAKKEWNESTSTPVDGATIFYKTAEQLKAQYERWNNKRLMDNAIKEGLCQVVQEKLQSKDRSLPVLRAHSPSPPPFEPTALSLSSPTEVVESEQTAATKAATQILQFSLYHQCQQQQLLCPVHDKKEKEKENQSHHHHHHYYYHHHHHQRSLKKAKH</sequence>
<evidence type="ECO:0000256" key="1">
    <source>
        <dbReference type="SAM" id="MobiDB-lite"/>
    </source>
</evidence>
<organism evidence="2 3">
    <name type="scientific">Circinella minor</name>
    <dbReference type="NCBI Taxonomy" id="1195481"/>
    <lineage>
        <taxon>Eukaryota</taxon>
        <taxon>Fungi</taxon>
        <taxon>Fungi incertae sedis</taxon>
        <taxon>Mucoromycota</taxon>
        <taxon>Mucoromycotina</taxon>
        <taxon>Mucoromycetes</taxon>
        <taxon>Mucorales</taxon>
        <taxon>Lichtheimiaceae</taxon>
        <taxon>Circinella</taxon>
    </lineage>
</organism>
<gene>
    <name evidence="2" type="ORF">INT45_006094</name>
</gene>
<comment type="caution">
    <text evidence="2">The sequence shown here is derived from an EMBL/GenBank/DDBJ whole genome shotgun (WGS) entry which is preliminary data.</text>
</comment>